<comment type="caution">
    <text evidence="1">The sequence shown here is derived from an EMBL/GenBank/DDBJ whole genome shotgun (WGS) entry which is preliminary data.</text>
</comment>
<dbReference type="EMBL" id="JBJOSA010000001">
    <property type="protein sequence ID" value="MFL8935324.1"/>
    <property type="molecule type" value="Genomic_DNA"/>
</dbReference>
<name>A0ABW8VIT5_9BACI</name>
<keyword evidence="2" id="KW-1185">Reference proteome</keyword>
<evidence type="ECO:0000313" key="1">
    <source>
        <dbReference type="EMBL" id="MFL8935324.1"/>
    </source>
</evidence>
<organism evidence="1 2">
    <name type="scientific">Rossellomorea oryzaecorticis</name>
    <dbReference type="NCBI Taxonomy" id="1396505"/>
    <lineage>
        <taxon>Bacteria</taxon>
        <taxon>Bacillati</taxon>
        <taxon>Bacillota</taxon>
        <taxon>Bacilli</taxon>
        <taxon>Bacillales</taxon>
        <taxon>Bacillaceae</taxon>
        <taxon>Rossellomorea</taxon>
    </lineage>
</organism>
<gene>
    <name evidence="1" type="ORF">ACKA06_00865</name>
</gene>
<protein>
    <submittedName>
        <fullName evidence="1">Uncharacterized protein</fullName>
    </submittedName>
</protein>
<proteinExistence type="predicted"/>
<sequence length="49" mass="5528">MSLLRVLKSFSILAGEIQQQPRRMRNLFPSGRFKNHVQAAAGIFQSGLQ</sequence>
<evidence type="ECO:0000313" key="2">
    <source>
        <dbReference type="Proteomes" id="UP001628668"/>
    </source>
</evidence>
<reference evidence="1 2" key="1">
    <citation type="submission" date="2024-12" db="EMBL/GenBank/DDBJ databases">
        <authorList>
            <person name="Li X."/>
            <person name="Zhang D."/>
        </authorList>
    </citation>
    <scope>NUCLEOTIDE SEQUENCE [LARGE SCALE GENOMIC DNA]</scope>
    <source>
        <strain evidence="1 2">JCM19602</strain>
    </source>
</reference>
<dbReference type="RefSeq" id="WP_197670083.1">
    <property type="nucleotide sequence ID" value="NZ_JBJOSA010000001.1"/>
</dbReference>
<accession>A0ABW8VIT5</accession>
<dbReference type="Proteomes" id="UP001628668">
    <property type="component" value="Unassembled WGS sequence"/>
</dbReference>